<dbReference type="eggNOG" id="COG5616">
    <property type="taxonomic scope" value="Bacteria"/>
</dbReference>
<dbReference type="Pfam" id="PF17680">
    <property type="entry name" value="FlgO"/>
    <property type="match status" value="1"/>
</dbReference>
<dbReference type="SUPFAM" id="SSF55073">
    <property type="entry name" value="Nucleotide cyclase"/>
    <property type="match status" value="1"/>
</dbReference>
<sequence length="600" mass="66267">MEAGMVIGQTTARHLAQLAEVSTAVLFMDIVDSVRLIEADETGVVARWLSFVDELKADLQARTTGRIVKRMGDGLLLEFPSVEDAITTAFHILDRVSLMNTGLAPAAQIQMRMGMHVGKVIRSPERDIFGKQVNLAARLMTLARAGQIVTSADVRDAVTDGVHADFEDLGECYLKNLAHPVRAFLVHPQGTSLQTLPMLVAEDLLPTIAVIPFTPKSRSERQIALGEIIAEDIISALSRSTDLHVISRLSSAGFNFSAHSLKAVGQALSADFVLSGTYVGDDRNVTLNVELADVRSGRVIWSQDLTNKMAMLLGKDGALQSLAYDIHQAIVATEMHRAQSKPMPTLESYSILMGAVALMHRLSRRDFDYAGELLRHLIERVPNAPEPYAWMARWHVLKVQQGWADSVERETKRALDRTQTALRIDPLNVPALVSEGFALTNLKHDLEEALDRYDHALEINPNEPTGRSLRGMLHGFQGKGELAVRDTERAMHLAPLDPNRFFFLAMAAGASMANEDYSRALELTRQSLRLNRMHTSTLRMKAVAEMRLGREEEGRQTASKLLKLQPGLTVDSWKKGSPSARYPVGQHFAQSLKEAGIPEN</sequence>
<dbReference type="SMART" id="SM00028">
    <property type="entry name" value="TPR"/>
    <property type="match status" value="4"/>
</dbReference>
<dbReference type="Gene3D" id="3.40.50.10610">
    <property type="entry name" value="ABC-type transport auxiliary lipoprotein component"/>
    <property type="match status" value="1"/>
</dbReference>
<dbReference type="Gene3D" id="1.25.40.10">
    <property type="entry name" value="Tetratricopeptide repeat domain"/>
    <property type="match status" value="1"/>
</dbReference>
<dbReference type="GO" id="GO:0004016">
    <property type="term" value="F:adenylate cyclase activity"/>
    <property type="evidence" value="ECO:0007669"/>
    <property type="project" value="UniProtKB-ARBA"/>
</dbReference>
<dbReference type="InterPro" id="IPR041215">
    <property type="entry name" value="FlgO_dom"/>
</dbReference>
<dbReference type="GO" id="GO:0006171">
    <property type="term" value="P:cAMP biosynthetic process"/>
    <property type="evidence" value="ECO:0007669"/>
    <property type="project" value="TreeGrafter"/>
</dbReference>
<dbReference type="CDD" id="cd07302">
    <property type="entry name" value="CHD"/>
    <property type="match status" value="1"/>
</dbReference>
<dbReference type="InterPro" id="IPR001054">
    <property type="entry name" value="A/G_cyclase"/>
</dbReference>
<feature type="domain" description="Guanylate cyclase" evidence="1">
    <location>
        <begin position="24"/>
        <end position="140"/>
    </location>
</feature>
<accession>A0A1I7E5R1</accession>
<dbReference type="Gene3D" id="3.30.70.1230">
    <property type="entry name" value="Nucleotide cyclase"/>
    <property type="match status" value="1"/>
</dbReference>
<evidence type="ECO:0000259" key="1">
    <source>
        <dbReference type="PROSITE" id="PS50125"/>
    </source>
</evidence>
<dbReference type="InterPro" id="IPR019734">
    <property type="entry name" value="TPR_rpt"/>
</dbReference>
<dbReference type="Pfam" id="PF00211">
    <property type="entry name" value="Guanylate_cyc"/>
    <property type="match status" value="1"/>
</dbReference>
<dbReference type="GO" id="GO:0035556">
    <property type="term" value="P:intracellular signal transduction"/>
    <property type="evidence" value="ECO:0007669"/>
    <property type="project" value="InterPro"/>
</dbReference>
<organism evidence="2 3">
    <name type="scientific">Sedimentitalea nanhaiensis</name>
    <dbReference type="NCBI Taxonomy" id="999627"/>
    <lineage>
        <taxon>Bacteria</taxon>
        <taxon>Pseudomonadati</taxon>
        <taxon>Pseudomonadota</taxon>
        <taxon>Alphaproteobacteria</taxon>
        <taxon>Rhodobacterales</taxon>
        <taxon>Paracoccaceae</taxon>
        <taxon>Sedimentitalea</taxon>
    </lineage>
</organism>
<proteinExistence type="predicted"/>
<evidence type="ECO:0000313" key="3">
    <source>
        <dbReference type="Proteomes" id="UP000182466"/>
    </source>
</evidence>
<dbReference type="OrthoDB" id="9807521at2"/>
<dbReference type="PROSITE" id="PS50125">
    <property type="entry name" value="GUANYLATE_CYCLASE_2"/>
    <property type="match status" value="1"/>
</dbReference>
<keyword evidence="3" id="KW-1185">Reference proteome</keyword>
<protein>
    <submittedName>
        <fullName evidence="2">Adenylate cyclase, class 3</fullName>
    </submittedName>
</protein>
<evidence type="ECO:0000313" key="2">
    <source>
        <dbReference type="EMBL" id="SFU19278.1"/>
    </source>
</evidence>
<dbReference type="InterPro" id="IPR050697">
    <property type="entry name" value="Adenylyl/Guanylyl_Cyclase_3/4"/>
</dbReference>
<dbReference type="EMBL" id="FPAW01000045">
    <property type="protein sequence ID" value="SFU19278.1"/>
    <property type="molecule type" value="Genomic_DNA"/>
</dbReference>
<dbReference type="InterPro" id="IPR029787">
    <property type="entry name" value="Nucleotide_cyclase"/>
</dbReference>
<gene>
    <name evidence="2" type="ORF">SAMN05216236_14530</name>
</gene>
<dbReference type="Proteomes" id="UP000182466">
    <property type="component" value="Unassembled WGS sequence"/>
</dbReference>
<dbReference type="InterPro" id="IPR011990">
    <property type="entry name" value="TPR-like_helical_dom_sf"/>
</dbReference>
<dbReference type="STRING" id="999627.SAMN05216236_14530"/>
<reference evidence="2 3" key="1">
    <citation type="submission" date="2016-10" db="EMBL/GenBank/DDBJ databases">
        <authorList>
            <person name="de Groot N.N."/>
        </authorList>
    </citation>
    <scope>NUCLEOTIDE SEQUENCE [LARGE SCALE GENOMIC DNA]</scope>
    <source>
        <strain evidence="2 3">CGMCC 1.10959</strain>
    </source>
</reference>
<dbReference type="eggNOG" id="COG2114">
    <property type="taxonomic scope" value="Bacteria"/>
</dbReference>
<dbReference type="AlphaFoldDB" id="A0A1I7E5R1"/>
<dbReference type="SMART" id="SM00044">
    <property type="entry name" value="CYCc"/>
    <property type="match status" value="1"/>
</dbReference>
<dbReference type="PANTHER" id="PTHR43081">
    <property type="entry name" value="ADENYLATE CYCLASE, TERMINAL-DIFFERENTIATION SPECIFIC-RELATED"/>
    <property type="match status" value="1"/>
</dbReference>
<dbReference type="PANTHER" id="PTHR43081:SF19">
    <property type="entry name" value="PH-SENSITIVE ADENYLATE CYCLASE RV1264"/>
    <property type="match status" value="1"/>
</dbReference>
<name>A0A1I7E5R1_9RHOB</name>
<dbReference type="eggNOG" id="COG0457">
    <property type="taxonomic scope" value="Bacteria"/>
</dbReference>
<dbReference type="SUPFAM" id="SSF48452">
    <property type="entry name" value="TPR-like"/>
    <property type="match status" value="1"/>
</dbReference>